<dbReference type="AlphaFoldDB" id="A0A0J6FIZ3"/>
<accession>A0A0J6FIZ3</accession>
<sequence>EQHRTSAPEPSGSEARREVMLTLKNKLSVVKTKAGDAIATADENKISSLDIYVFGSTTENGTYTYQERFSYRESSAEMPSGNDVTPLDLTAVGSDGKQTNALLSLKKGLFVKIYCIANQSKLIDPATDTVFNGFIPLVQSNPGQPGNTVTEGTPTESDFLLFKSIQLDPASATDILKTPLPMTGAYATPLDLTDFSVSARLQLGFRLTRSVARFDIVNDAATSKFTIQSVSMANGRRGVSFFPLKVTGTLPTAAAGDLITYPARPFDGEKANAGNCLGAFYTWPSPMGDGGYLILSGTYATNQTENVPVTYKVPFKPEGDGNYIEVSQNHRYTVNITKADEYHLDFTINVEDWTDEGNIDDYEPGGEADENGMVVNITDANGTYDTDTRTVTMAITNDVQFTIEGNSTSGYFTTLYYENGDVDHQWLTINPEADYMPTKAEAAPTIYTVSKKNEYIGTKFPVAFIRFTDKISAKETVIIVEPISNPVVTKISSSDGCSYIDNIMTLYQSKEDTPPSMGFKVFASGGSEFSLNENGNVWEDWLTITPRTKQDLSQSEYTLTLNASSANIPSPYPSTGKTIYIINQGDKTKKELITAKISSLPVIKTKEITGGSSLSSYDEGSKTMHLFNDGSTVKLTIFSIGGCVVNDVDKPSWVTVAPGGDNNTMDLTFSQQTLNQNATGTIKIRNKNDETKSIELKVNNRNKDVTFESTSITASNTPSTAIVNAFSTSDPKIKFYPTTSDNFTFQVRSPRGVSLNISESKNLIGNGVISQWINATVNETLTASNGDILNTIKVTMGSSSTNIMNIDRKSCKLTIQNSVSGCANKVVTVVTAAPTYPGVTGQAPRSITTARLDWWVAPISVNGGRAMNGSTFNSIRTSCCPSGWYLPSSGDFKYAFSNNVGPVTNTYYQYSNTTIRDAARAAFTEDRYFTNEVQLIDNWYSIYRPNIDGWGGGYTNLYNLGGLYNDDAYARCVKNISY</sequence>
<dbReference type="Pfam" id="PF06321">
    <property type="entry name" value="P_gingi_FimA"/>
    <property type="match status" value="1"/>
</dbReference>
<comment type="subcellular location">
    <subcellularLocation>
        <location evidence="1">Fimbrium</location>
    </subcellularLocation>
</comment>
<protein>
    <recommendedName>
        <fullName evidence="5">Major fimbrial subunit protein N-terminal domain-containing protein</fullName>
    </recommendedName>
</protein>
<evidence type="ECO:0000313" key="6">
    <source>
        <dbReference type="EMBL" id="KMM34417.1"/>
    </source>
</evidence>
<dbReference type="InterPro" id="IPR029141">
    <property type="entry name" value="FimA_N"/>
</dbReference>
<dbReference type="EMBL" id="LFJV01000018">
    <property type="protein sequence ID" value="KMM34417.1"/>
    <property type="molecule type" value="Genomic_DNA"/>
</dbReference>
<name>A0A0J6FIZ3_9BACT</name>
<proteinExistence type="inferred from homology"/>
<evidence type="ECO:0000256" key="2">
    <source>
        <dbReference type="ARBA" id="ARBA00006011"/>
    </source>
</evidence>
<gene>
    <name evidence="6" type="ORF">ACM15_07250</name>
</gene>
<dbReference type="Proteomes" id="UP000036166">
    <property type="component" value="Unassembled WGS sequence"/>
</dbReference>
<comment type="caution">
    <text evidence="6">The sequence shown here is derived from an EMBL/GenBank/DDBJ whole genome shotgun (WGS) entry which is preliminary data.</text>
</comment>
<organism evidence="6 7">
    <name type="scientific">Parabacteroides goldsteinii</name>
    <dbReference type="NCBI Taxonomy" id="328812"/>
    <lineage>
        <taxon>Bacteria</taxon>
        <taxon>Pseudomonadati</taxon>
        <taxon>Bacteroidota</taxon>
        <taxon>Bacteroidia</taxon>
        <taxon>Bacteroidales</taxon>
        <taxon>Tannerellaceae</taxon>
        <taxon>Parabacteroides</taxon>
    </lineage>
</organism>
<evidence type="ECO:0000259" key="5">
    <source>
        <dbReference type="Pfam" id="PF06321"/>
    </source>
</evidence>
<evidence type="ECO:0000313" key="7">
    <source>
        <dbReference type="Proteomes" id="UP000036166"/>
    </source>
</evidence>
<comment type="similarity">
    <text evidence="2">Belongs to the bacteroidetes fimbrillin superfamily. FimA/Mfa1 family.</text>
</comment>
<evidence type="ECO:0000256" key="3">
    <source>
        <dbReference type="ARBA" id="ARBA00022729"/>
    </source>
</evidence>
<evidence type="ECO:0000256" key="4">
    <source>
        <dbReference type="ARBA" id="ARBA00023263"/>
    </source>
</evidence>
<dbReference type="RefSeq" id="WP_048314936.1">
    <property type="nucleotide sequence ID" value="NZ_LFJV01000018.1"/>
</dbReference>
<keyword evidence="3" id="KW-0732">Signal</keyword>
<evidence type="ECO:0000256" key="1">
    <source>
        <dbReference type="ARBA" id="ARBA00004561"/>
    </source>
</evidence>
<feature type="non-terminal residue" evidence="6">
    <location>
        <position position="1"/>
    </location>
</feature>
<dbReference type="GO" id="GO:0009289">
    <property type="term" value="C:pilus"/>
    <property type="evidence" value="ECO:0007669"/>
    <property type="project" value="UniProtKB-SubCell"/>
</dbReference>
<dbReference type="PATRIC" id="fig|328812.4.peg.1727"/>
<reference evidence="6 7" key="1">
    <citation type="submission" date="2015-06" db="EMBL/GenBank/DDBJ databases">
        <title>Draft Genome Sequence of Parabacteroides goldsteinii with Putative Novel Metallo-Beta-Lactamases Isolated from a Blood Culture from a Human Patient.</title>
        <authorList>
            <person name="Krogh T.J."/>
            <person name="Agergaard C.N."/>
            <person name="Moller-Jensen J."/>
            <person name="Justesen U.S."/>
        </authorList>
    </citation>
    <scope>NUCLEOTIDE SEQUENCE [LARGE SCALE GENOMIC DNA]</scope>
    <source>
        <strain evidence="6 7">910340</strain>
    </source>
</reference>
<keyword evidence="4" id="KW-0281">Fimbrium</keyword>
<feature type="domain" description="Major fimbrial subunit protein N-terminal" evidence="5">
    <location>
        <begin position="30"/>
        <end position="130"/>
    </location>
</feature>